<dbReference type="RefSeq" id="WP_212992417.1">
    <property type="nucleotide sequence ID" value="NZ_BAABEA010000033.1"/>
</dbReference>
<gene>
    <name evidence="7" type="ORF">Aau02nite_65360</name>
</gene>
<evidence type="ECO:0000259" key="6">
    <source>
        <dbReference type="Pfam" id="PF08100"/>
    </source>
</evidence>
<evidence type="ECO:0000313" key="8">
    <source>
        <dbReference type="Proteomes" id="UP000681340"/>
    </source>
</evidence>
<dbReference type="Gene3D" id="1.10.10.10">
    <property type="entry name" value="Winged helix-like DNA-binding domain superfamily/Winged helix DNA-binding domain"/>
    <property type="match status" value="1"/>
</dbReference>
<accession>A0A919SQP9</accession>
<dbReference type="Gene3D" id="3.40.50.150">
    <property type="entry name" value="Vaccinia Virus protein VP39"/>
    <property type="match status" value="1"/>
</dbReference>
<dbReference type="InterPro" id="IPR029063">
    <property type="entry name" value="SAM-dependent_MTases_sf"/>
</dbReference>
<keyword evidence="1" id="KW-0489">Methyltransferase</keyword>
<evidence type="ECO:0000259" key="5">
    <source>
        <dbReference type="Pfam" id="PF00891"/>
    </source>
</evidence>
<dbReference type="PIRSF" id="PIRSF005739">
    <property type="entry name" value="O-mtase"/>
    <property type="match status" value="1"/>
</dbReference>
<name>A0A919SQP9_9ACTN</name>
<dbReference type="GO" id="GO:0008171">
    <property type="term" value="F:O-methyltransferase activity"/>
    <property type="evidence" value="ECO:0007669"/>
    <property type="project" value="InterPro"/>
</dbReference>
<proteinExistence type="predicted"/>
<organism evidence="7 8">
    <name type="scientific">Actinoplanes auranticolor</name>
    <dbReference type="NCBI Taxonomy" id="47988"/>
    <lineage>
        <taxon>Bacteria</taxon>
        <taxon>Bacillati</taxon>
        <taxon>Actinomycetota</taxon>
        <taxon>Actinomycetes</taxon>
        <taxon>Micromonosporales</taxon>
        <taxon>Micromonosporaceae</taxon>
        <taxon>Actinoplanes</taxon>
    </lineage>
</organism>
<dbReference type="AlphaFoldDB" id="A0A919SQP9"/>
<dbReference type="EMBL" id="BOQL01000056">
    <property type="protein sequence ID" value="GIM75323.1"/>
    <property type="molecule type" value="Genomic_DNA"/>
</dbReference>
<evidence type="ECO:0000256" key="2">
    <source>
        <dbReference type="ARBA" id="ARBA00022679"/>
    </source>
</evidence>
<dbReference type="SUPFAM" id="SSF46785">
    <property type="entry name" value="Winged helix' DNA-binding domain"/>
    <property type="match status" value="1"/>
</dbReference>
<dbReference type="PANTHER" id="PTHR43712">
    <property type="entry name" value="PUTATIVE (AFU_ORTHOLOGUE AFUA_4G14580)-RELATED"/>
    <property type="match status" value="1"/>
</dbReference>
<dbReference type="PROSITE" id="PS51683">
    <property type="entry name" value="SAM_OMT_II"/>
    <property type="match status" value="1"/>
</dbReference>
<keyword evidence="8" id="KW-1185">Reference proteome</keyword>
<dbReference type="InterPro" id="IPR036388">
    <property type="entry name" value="WH-like_DNA-bd_sf"/>
</dbReference>
<evidence type="ECO:0000256" key="3">
    <source>
        <dbReference type="ARBA" id="ARBA00022691"/>
    </source>
</evidence>
<dbReference type="InterPro" id="IPR001077">
    <property type="entry name" value="COMT_C"/>
</dbReference>
<reference evidence="7" key="1">
    <citation type="submission" date="2021-03" db="EMBL/GenBank/DDBJ databases">
        <title>Whole genome shotgun sequence of Actinoplanes auranticolor NBRC 12245.</title>
        <authorList>
            <person name="Komaki H."/>
            <person name="Tamura T."/>
        </authorList>
    </citation>
    <scope>NUCLEOTIDE SEQUENCE</scope>
    <source>
        <strain evidence="7">NBRC 12245</strain>
    </source>
</reference>
<dbReference type="Pfam" id="PF08100">
    <property type="entry name" value="Dimerisation"/>
    <property type="match status" value="1"/>
</dbReference>
<dbReference type="SUPFAM" id="SSF53335">
    <property type="entry name" value="S-adenosyl-L-methionine-dependent methyltransferases"/>
    <property type="match status" value="1"/>
</dbReference>
<dbReference type="GO" id="GO:0046983">
    <property type="term" value="F:protein dimerization activity"/>
    <property type="evidence" value="ECO:0007669"/>
    <property type="project" value="InterPro"/>
</dbReference>
<evidence type="ECO:0000313" key="7">
    <source>
        <dbReference type="EMBL" id="GIM75323.1"/>
    </source>
</evidence>
<sequence length="349" mass="36931">MPLSGSLPSTSAVEAEIGRNVDTLFQMLTGHWVAQTVRATAELRVVDHVVAGADSADAIAKLEGSDPGTTYRLMRAGVALGLLDVLGDGRFGATPLGSLLRETVPGSLRNAALVQNANGMWQVWATLPAAVRSGRTQVESAIGTGMFEYLAAHPEEGELFAKAMSNMTGLVVEDTVALLDLGAARRVVDVGGANGMLLLGLMRANPGIEGVVLDLPHAVDGARHAAGEAGVTDRFTAVAGDFFEEVPPADYFLLKWILHDWSDDDCLQILRNCRRSAQAGARALVVEGLISGGAQPGTVALLDMNMLAMHDGRERELAEFDDLFAASGWRRTGVSPTRSLYSLIEIEAV</sequence>
<feature type="domain" description="O-methyltransferase dimerisation" evidence="6">
    <location>
        <begin position="26"/>
        <end position="100"/>
    </location>
</feature>
<evidence type="ECO:0000256" key="1">
    <source>
        <dbReference type="ARBA" id="ARBA00022603"/>
    </source>
</evidence>
<keyword evidence="3" id="KW-0949">S-adenosyl-L-methionine</keyword>
<keyword evidence="2" id="KW-0808">Transferase</keyword>
<evidence type="ECO:0000256" key="4">
    <source>
        <dbReference type="PIRSR" id="PIRSR005739-1"/>
    </source>
</evidence>
<dbReference type="PANTHER" id="PTHR43712:SF2">
    <property type="entry name" value="O-METHYLTRANSFERASE CICE"/>
    <property type="match status" value="1"/>
</dbReference>
<dbReference type="Pfam" id="PF00891">
    <property type="entry name" value="Methyltransf_2"/>
    <property type="match status" value="1"/>
</dbReference>
<feature type="active site" description="Proton acceptor" evidence="4">
    <location>
        <position position="259"/>
    </location>
</feature>
<dbReference type="InterPro" id="IPR012967">
    <property type="entry name" value="COMT_dimerisation"/>
</dbReference>
<dbReference type="InterPro" id="IPR016461">
    <property type="entry name" value="COMT-like"/>
</dbReference>
<dbReference type="InterPro" id="IPR036390">
    <property type="entry name" value="WH_DNA-bd_sf"/>
</dbReference>
<dbReference type="GO" id="GO:0032259">
    <property type="term" value="P:methylation"/>
    <property type="evidence" value="ECO:0007669"/>
    <property type="project" value="UniProtKB-KW"/>
</dbReference>
<dbReference type="Proteomes" id="UP000681340">
    <property type="component" value="Unassembled WGS sequence"/>
</dbReference>
<protein>
    <submittedName>
        <fullName evidence="7">O-methyltransferase</fullName>
    </submittedName>
</protein>
<feature type="domain" description="O-methyltransferase C-terminal" evidence="5">
    <location>
        <begin position="124"/>
        <end position="330"/>
    </location>
</feature>
<comment type="caution">
    <text evidence="7">The sequence shown here is derived from an EMBL/GenBank/DDBJ whole genome shotgun (WGS) entry which is preliminary data.</text>
</comment>